<keyword evidence="2" id="KW-1185">Reference proteome</keyword>
<organism evidence="1 2">
    <name type="scientific">Pristionchus pacificus</name>
    <name type="common">Parasitic nematode worm</name>
    <dbReference type="NCBI Taxonomy" id="54126"/>
    <lineage>
        <taxon>Eukaryota</taxon>
        <taxon>Metazoa</taxon>
        <taxon>Ecdysozoa</taxon>
        <taxon>Nematoda</taxon>
        <taxon>Chromadorea</taxon>
        <taxon>Rhabditida</taxon>
        <taxon>Rhabditina</taxon>
        <taxon>Diplogasteromorpha</taxon>
        <taxon>Diplogasteroidea</taxon>
        <taxon>Neodiplogasteridae</taxon>
        <taxon>Pristionchus</taxon>
    </lineage>
</organism>
<name>A0A2A6BHQ0_PRIPA</name>
<protein>
    <submittedName>
        <fullName evidence="1">Uncharacterized protein</fullName>
    </submittedName>
</protein>
<reference evidence="2" key="1">
    <citation type="journal article" date="2008" name="Nat. Genet.">
        <title>The Pristionchus pacificus genome provides a unique perspective on nematode lifestyle and parasitism.</title>
        <authorList>
            <person name="Dieterich C."/>
            <person name="Clifton S.W."/>
            <person name="Schuster L.N."/>
            <person name="Chinwalla A."/>
            <person name="Delehaunty K."/>
            <person name="Dinkelacker I."/>
            <person name="Fulton L."/>
            <person name="Fulton R."/>
            <person name="Godfrey J."/>
            <person name="Minx P."/>
            <person name="Mitreva M."/>
            <person name="Roeseler W."/>
            <person name="Tian H."/>
            <person name="Witte H."/>
            <person name="Yang S.P."/>
            <person name="Wilson R.K."/>
            <person name="Sommer R.J."/>
        </authorList>
    </citation>
    <scope>NUCLEOTIDE SEQUENCE [LARGE SCALE GENOMIC DNA]</scope>
    <source>
        <strain evidence="2">PS312</strain>
    </source>
</reference>
<accession>A0A8R1V2R7</accession>
<accession>A0A2A6BHQ0</accession>
<dbReference type="PANTHER" id="PTHR34305:SF1">
    <property type="entry name" value="SWIM-TYPE DOMAIN-CONTAINING PROTEIN"/>
    <property type="match status" value="1"/>
</dbReference>
<sequence length="1253" mass="142693">MGRPGERFCWGSHGERARGSAGTLVAVRGSAGALMVVGIYSEIMDGYRTMGIFASLLAKPSVDKKSFESFPREIAWRIFEYAPESVFDLRLAKFSLQASPILRDLVDEYAMQRKTIQLVDDLTIYGPRSTEPPFQVLVVMEVPKARAKLFELRLRLRKEMNRDCDAINEYFSRIKKVEDNVLNKRANSYNITLTTHELYETFLRCVGESIGGRIGKMGLLECRENTFDIAAKLLDGIQFKRMEFRTRLLTQEYADQLLKMVKGGKVENVHLTVYITEQDCDSVKLLKDLSSLVHSMHIHQAYLGSGHTSYLLGRSDFDWSPVILDMFAGTLDKLWIDNQWFPAYLTLGNADLIRERLPTIGKKVWFKATCNAFASGLKYSANEHAVKVIILVMATKYGDFNRWSTSLKSLMARLDDLNGVYEHKLCLTIATNHESPQIHLYGDKELVRSVVRSNLLEQMELSDDCSTVIQFPLTGDLAGDVDPNTTAKPSINKRRGVVDCLEIENFPSKFVFKKGAPPLWWPENVVFGSFHKGRNASEKGEVSADMGAVLSSYGDYSRRRADALENMEWDTALPMMKRLRLKEISYGEGKSAMSTIVKSRDEPEIATQSNLGGREEERENDEGNNEVLVILVYDRTMGIFASLLAKPSVDKKSFESFPREIAWRIFEYAPESVFDLRLAKFSLQASPILRDLVDEYAMQRKTIQLVDDLTIYGPRSTEPPFQVLVVMEVPKARAKLFELRLRLRKEMNRDCDAINEYFSRIKKVEDNVLNKRANSYNITLTTHELYETFLRCVGESIGGRIGKMGLLECRENTFDIAAKLLDGIQFKRMEFRTRLLTQEYADQLLKMVKGGKVENVHLTVYITEQDCDSVKLLKDLSSLVHSMHIHQAYLGSGHTSYLLGRSDFDWSPVILDMFAGTLDKLWIDNQWFPAYLTLGNADLIRERLPTIGKKVWFKATCNAFASGLKYSANEHAVKDEYAQQRRTIQLVDELTLYGSRERQPPFRVVLVVMDVPKSHSALFQLRLRLRHSNNIERPKLKREDHFEHPTHAHSYKFTTNPLDMDKEYLAWLGASMGRRIGKVALLLGCSEGAFELADQLLDGLQFSKMKFRTRMLSNTAANQMLAMVEASNVETITLKSFKAADDCDTGKNDERRLPLLGKSVWFKATCEAYAIGLNESINDHWVLGSHDNLMQPNIDSISDSVSSIQLVHDQSPFEGFPREMTWMIFDYTNESLHCWNKTIDDEAVLARLGNCLG</sequence>
<reference evidence="1" key="2">
    <citation type="submission" date="2022-06" db="UniProtKB">
        <authorList>
            <consortium name="EnsemblMetazoa"/>
        </authorList>
    </citation>
    <scope>IDENTIFICATION</scope>
    <source>
        <strain evidence="1">PS312</strain>
    </source>
</reference>
<gene>
    <name evidence="1" type="primary">WBGene00281137</name>
</gene>
<dbReference type="PANTHER" id="PTHR34305">
    <property type="entry name" value="EXPRESSED PROTEIN"/>
    <property type="match status" value="1"/>
</dbReference>
<dbReference type="Proteomes" id="UP000005239">
    <property type="component" value="Unassembled WGS sequence"/>
</dbReference>
<dbReference type="EnsemblMetazoa" id="PPA42768.1">
    <property type="protein sequence ID" value="PPA42768.1"/>
    <property type="gene ID" value="WBGene00281137"/>
</dbReference>
<evidence type="ECO:0000313" key="2">
    <source>
        <dbReference type="Proteomes" id="UP000005239"/>
    </source>
</evidence>
<evidence type="ECO:0000313" key="1">
    <source>
        <dbReference type="EnsemblMetazoa" id="PPA42768.1"/>
    </source>
</evidence>
<proteinExistence type="predicted"/>
<dbReference type="AlphaFoldDB" id="A0A2A6BHQ0"/>